<feature type="transmembrane region" description="Helical" evidence="7">
    <location>
        <begin position="476"/>
        <end position="496"/>
    </location>
</feature>
<organism evidence="8 9">
    <name type="scientific">Ridgeia piscesae</name>
    <name type="common">Tubeworm</name>
    <dbReference type="NCBI Taxonomy" id="27915"/>
    <lineage>
        <taxon>Eukaryota</taxon>
        <taxon>Metazoa</taxon>
        <taxon>Spiralia</taxon>
        <taxon>Lophotrochozoa</taxon>
        <taxon>Annelida</taxon>
        <taxon>Polychaeta</taxon>
        <taxon>Sedentaria</taxon>
        <taxon>Canalipalpata</taxon>
        <taxon>Sabellida</taxon>
        <taxon>Siboglinidae</taxon>
        <taxon>Ridgeia</taxon>
    </lineage>
</organism>
<dbReference type="Proteomes" id="UP001209878">
    <property type="component" value="Unassembled WGS sequence"/>
</dbReference>
<evidence type="ECO:0000256" key="3">
    <source>
        <dbReference type="ARBA" id="ARBA00022692"/>
    </source>
</evidence>
<dbReference type="GO" id="GO:0015293">
    <property type="term" value="F:symporter activity"/>
    <property type="evidence" value="ECO:0007669"/>
    <property type="project" value="UniProtKB-KW"/>
</dbReference>
<comment type="caution">
    <text evidence="8">The sequence shown here is derived from an EMBL/GenBank/DDBJ whole genome shotgun (WGS) entry which is preliminary data.</text>
</comment>
<dbReference type="InterPro" id="IPR038770">
    <property type="entry name" value="Na+/solute_symporter_sf"/>
</dbReference>
<dbReference type="InterPro" id="IPR004710">
    <property type="entry name" value="Bilac:Na_transpt"/>
</dbReference>
<dbReference type="InterPro" id="IPR002657">
    <property type="entry name" value="BilAc:Na_symport/Acr3"/>
</dbReference>
<evidence type="ECO:0000256" key="5">
    <source>
        <dbReference type="ARBA" id="ARBA00022989"/>
    </source>
</evidence>
<feature type="transmembrane region" description="Helical" evidence="7">
    <location>
        <begin position="343"/>
        <end position="363"/>
    </location>
</feature>
<evidence type="ECO:0000256" key="4">
    <source>
        <dbReference type="ARBA" id="ARBA00022847"/>
    </source>
</evidence>
<dbReference type="EMBL" id="JAODUO010000128">
    <property type="protein sequence ID" value="KAK2188558.1"/>
    <property type="molecule type" value="Genomic_DNA"/>
</dbReference>
<keyword evidence="6 7" id="KW-0472">Membrane</keyword>
<evidence type="ECO:0000256" key="2">
    <source>
        <dbReference type="ARBA" id="ARBA00006528"/>
    </source>
</evidence>
<accession>A0AAD9P5J8</accession>
<feature type="transmembrane region" description="Helical" evidence="7">
    <location>
        <begin position="383"/>
        <end position="403"/>
    </location>
</feature>
<dbReference type="GO" id="GO:0016020">
    <property type="term" value="C:membrane"/>
    <property type="evidence" value="ECO:0007669"/>
    <property type="project" value="UniProtKB-SubCell"/>
</dbReference>
<comment type="similarity">
    <text evidence="2">Belongs to the bile acid:sodium symporter (BASS) (TC 2.A.28) family.</text>
</comment>
<evidence type="ECO:0000256" key="1">
    <source>
        <dbReference type="ARBA" id="ARBA00004141"/>
    </source>
</evidence>
<sequence>MAIANLLRLFLLYTGVVVTGGLNVTFRPPSLDNLLVGETGTIELNVTCETTTAEIMLRVNSEDDRIVEMSDPAPVTICARPEVMNASLNVSVEARFIGKVNLHFRFTEHGVAEPETTRDYRVTVVRVRSTIMKVFIIVTATLMVILNVGFGSSIDLDVIKEILQKPVAPAIGALCQFLVMPLGRQDEEEALRASLKPCGRSNVRWYSVNISSARYLDDFRFRQMVTITTRAAMTYAIATLQRDKNTCLLQTLGFATSNALRMENVFGFGVLVCACAPGGGGSNVWTLLLGGDLDLSLAMTFFSKLLALDMINQCISCCSYTAMVPFWMWTLGGFYVHDTAIEIPYGFIATGMLSIAVPCSLGAALRHWRPRLGQRLCHAIKPLAAVFLLWVIVVGSVTNMFIYRIMGRIWYIIPAAMFLPYFGFLLGYVIARMCRQSARRAATIAIETGIQDTGIGILLLLATFPKPDGDLATTMPIAVALVTPLPLATALAVMKIRERWCPKYMLAVSDARTESCHVNGTGRDVISSKTEMAYGTTAQCNGVELQGVRTTQEGENSLVK</sequence>
<feature type="transmembrane region" description="Helical" evidence="7">
    <location>
        <begin position="134"/>
        <end position="154"/>
    </location>
</feature>
<evidence type="ECO:0000256" key="6">
    <source>
        <dbReference type="ARBA" id="ARBA00023136"/>
    </source>
</evidence>
<protein>
    <submittedName>
        <fullName evidence="8">Uncharacterized protein</fullName>
    </submittedName>
</protein>
<name>A0AAD9P5J8_RIDPI</name>
<dbReference type="PANTHER" id="PTHR10361">
    <property type="entry name" value="SODIUM-BILE ACID COTRANSPORTER"/>
    <property type="match status" value="1"/>
</dbReference>
<feature type="transmembrane region" description="Helical" evidence="7">
    <location>
        <begin position="409"/>
        <end position="430"/>
    </location>
</feature>
<evidence type="ECO:0000256" key="7">
    <source>
        <dbReference type="SAM" id="Phobius"/>
    </source>
</evidence>
<dbReference type="AlphaFoldDB" id="A0AAD9P5J8"/>
<keyword evidence="3 7" id="KW-0812">Transmembrane</keyword>
<keyword evidence="4" id="KW-0769">Symport</keyword>
<evidence type="ECO:0000313" key="8">
    <source>
        <dbReference type="EMBL" id="KAK2188558.1"/>
    </source>
</evidence>
<gene>
    <name evidence="8" type="ORF">NP493_128g00011</name>
</gene>
<feature type="transmembrane region" description="Helical" evidence="7">
    <location>
        <begin position="442"/>
        <end position="464"/>
    </location>
</feature>
<proteinExistence type="inferred from homology"/>
<reference evidence="8" key="1">
    <citation type="journal article" date="2023" name="Mol. Biol. Evol.">
        <title>Third-Generation Sequencing Reveals the Adaptive Role of the Epigenome in Three Deep-Sea Polychaetes.</title>
        <authorList>
            <person name="Perez M."/>
            <person name="Aroh O."/>
            <person name="Sun Y."/>
            <person name="Lan Y."/>
            <person name="Juniper S.K."/>
            <person name="Young C.R."/>
            <person name="Angers B."/>
            <person name="Qian P.Y."/>
        </authorList>
    </citation>
    <scope>NUCLEOTIDE SEQUENCE</scope>
    <source>
        <strain evidence="8">R07B-5</strain>
    </source>
</reference>
<keyword evidence="4" id="KW-0813">Transport</keyword>
<dbReference type="Pfam" id="PF01758">
    <property type="entry name" value="SBF"/>
    <property type="match status" value="1"/>
</dbReference>
<dbReference type="PANTHER" id="PTHR10361:SF28">
    <property type="entry name" value="P3 PROTEIN-RELATED"/>
    <property type="match status" value="1"/>
</dbReference>
<evidence type="ECO:0000313" key="9">
    <source>
        <dbReference type="Proteomes" id="UP001209878"/>
    </source>
</evidence>
<keyword evidence="9" id="KW-1185">Reference proteome</keyword>
<keyword evidence="5 7" id="KW-1133">Transmembrane helix</keyword>
<feature type="transmembrane region" description="Helical" evidence="7">
    <location>
        <begin position="6"/>
        <end position="26"/>
    </location>
</feature>
<dbReference type="Gene3D" id="1.20.1530.20">
    <property type="match status" value="1"/>
</dbReference>
<comment type="subcellular location">
    <subcellularLocation>
        <location evidence="1">Membrane</location>
        <topology evidence="1">Multi-pass membrane protein</topology>
    </subcellularLocation>
</comment>